<comment type="caution">
    <text evidence="1">The sequence shown here is derived from an EMBL/GenBank/DDBJ whole genome shotgun (WGS) entry which is preliminary data.</text>
</comment>
<evidence type="ECO:0000313" key="1">
    <source>
        <dbReference type="EMBL" id="KAI3788542.1"/>
    </source>
</evidence>
<accession>A0ACB9GYK6</accession>
<reference evidence="1 2" key="2">
    <citation type="journal article" date="2022" name="Mol. Ecol. Resour.">
        <title>The genomes of chicory, endive, great burdock and yacon provide insights into Asteraceae paleo-polyploidization history and plant inulin production.</title>
        <authorList>
            <person name="Fan W."/>
            <person name="Wang S."/>
            <person name="Wang H."/>
            <person name="Wang A."/>
            <person name="Jiang F."/>
            <person name="Liu H."/>
            <person name="Zhao H."/>
            <person name="Xu D."/>
            <person name="Zhang Y."/>
        </authorList>
    </citation>
    <scope>NUCLEOTIDE SEQUENCE [LARGE SCALE GENOMIC DNA]</scope>
    <source>
        <strain evidence="2">cv. Punajuju</strain>
        <tissue evidence="1">Leaves</tissue>
    </source>
</reference>
<protein>
    <submittedName>
        <fullName evidence="1">Uncharacterized protein</fullName>
    </submittedName>
</protein>
<sequence>MLDLLGHFQHDVWTKYNLLDGNFFKVFKISSSRGIGIIIGPAIGGFFAQPAEKYHNSFLKTLYLEGEEWKKLDCNGAHGSCLMFVSKNGYGK</sequence>
<reference evidence="2" key="1">
    <citation type="journal article" date="2022" name="Mol. Ecol. Resour.">
        <title>The genomes of chicory, endive, great burdock and yacon provide insights into Asteraceae palaeo-polyploidization history and plant inulin production.</title>
        <authorList>
            <person name="Fan W."/>
            <person name="Wang S."/>
            <person name="Wang H."/>
            <person name="Wang A."/>
            <person name="Jiang F."/>
            <person name="Liu H."/>
            <person name="Zhao H."/>
            <person name="Xu D."/>
            <person name="Zhang Y."/>
        </authorList>
    </citation>
    <scope>NUCLEOTIDE SEQUENCE [LARGE SCALE GENOMIC DNA]</scope>
    <source>
        <strain evidence="2">cv. Punajuju</strain>
    </source>
</reference>
<proteinExistence type="predicted"/>
<keyword evidence="2" id="KW-1185">Reference proteome</keyword>
<evidence type="ECO:0000313" key="2">
    <source>
        <dbReference type="Proteomes" id="UP001055811"/>
    </source>
</evidence>
<dbReference type="Proteomes" id="UP001055811">
    <property type="component" value="Linkage Group LG01"/>
</dbReference>
<name>A0ACB9GYK6_CICIN</name>
<dbReference type="EMBL" id="CM042009">
    <property type="protein sequence ID" value="KAI3788542.1"/>
    <property type="molecule type" value="Genomic_DNA"/>
</dbReference>
<organism evidence="1 2">
    <name type="scientific">Cichorium intybus</name>
    <name type="common">Chicory</name>
    <dbReference type="NCBI Taxonomy" id="13427"/>
    <lineage>
        <taxon>Eukaryota</taxon>
        <taxon>Viridiplantae</taxon>
        <taxon>Streptophyta</taxon>
        <taxon>Embryophyta</taxon>
        <taxon>Tracheophyta</taxon>
        <taxon>Spermatophyta</taxon>
        <taxon>Magnoliopsida</taxon>
        <taxon>eudicotyledons</taxon>
        <taxon>Gunneridae</taxon>
        <taxon>Pentapetalae</taxon>
        <taxon>asterids</taxon>
        <taxon>campanulids</taxon>
        <taxon>Asterales</taxon>
        <taxon>Asteraceae</taxon>
        <taxon>Cichorioideae</taxon>
        <taxon>Cichorieae</taxon>
        <taxon>Cichoriinae</taxon>
        <taxon>Cichorium</taxon>
    </lineage>
</organism>
<gene>
    <name evidence="1" type="ORF">L2E82_01311</name>
</gene>